<evidence type="ECO:0000313" key="2">
    <source>
        <dbReference type="EMBL" id="KAK1351566.1"/>
    </source>
</evidence>
<reference evidence="2" key="2">
    <citation type="submission" date="2023-05" db="EMBL/GenBank/DDBJ databases">
        <authorList>
            <person name="Schelkunov M.I."/>
        </authorList>
    </citation>
    <scope>NUCLEOTIDE SEQUENCE</scope>
    <source>
        <strain evidence="2">Hsosn_3</strain>
        <tissue evidence="2">Leaf</tissue>
    </source>
</reference>
<dbReference type="Proteomes" id="UP001237642">
    <property type="component" value="Unassembled WGS sequence"/>
</dbReference>
<keyword evidence="3" id="KW-1185">Reference proteome</keyword>
<proteinExistence type="predicted"/>
<organism evidence="2 3">
    <name type="scientific">Heracleum sosnowskyi</name>
    <dbReference type="NCBI Taxonomy" id="360622"/>
    <lineage>
        <taxon>Eukaryota</taxon>
        <taxon>Viridiplantae</taxon>
        <taxon>Streptophyta</taxon>
        <taxon>Embryophyta</taxon>
        <taxon>Tracheophyta</taxon>
        <taxon>Spermatophyta</taxon>
        <taxon>Magnoliopsida</taxon>
        <taxon>eudicotyledons</taxon>
        <taxon>Gunneridae</taxon>
        <taxon>Pentapetalae</taxon>
        <taxon>asterids</taxon>
        <taxon>campanulids</taxon>
        <taxon>Apiales</taxon>
        <taxon>Apiaceae</taxon>
        <taxon>Apioideae</taxon>
        <taxon>apioid superclade</taxon>
        <taxon>Tordylieae</taxon>
        <taxon>Tordyliinae</taxon>
        <taxon>Heracleum</taxon>
    </lineage>
</organism>
<evidence type="ECO:0000313" key="3">
    <source>
        <dbReference type="Proteomes" id="UP001237642"/>
    </source>
</evidence>
<evidence type="ECO:0000259" key="1">
    <source>
        <dbReference type="Pfam" id="PF14111"/>
    </source>
</evidence>
<dbReference type="PANTHER" id="PTHR31286:SF180">
    <property type="entry name" value="OS10G0362600 PROTEIN"/>
    <property type="match status" value="1"/>
</dbReference>
<dbReference type="Pfam" id="PF14111">
    <property type="entry name" value="DUF4283"/>
    <property type="match status" value="1"/>
</dbReference>
<gene>
    <name evidence="2" type="ORF">POM88_054253</name>
</gene>
<accession>A0AAD8GP64</accession>
<dbReference type="PANTHER" id="PTHR31286">
    <property type="entry name" value="GLYCINE-RICH CELL WALL STRUCTURAL PROTEIN 1.8-LIKE"/>
    <property type="match status" value="1"/>
</dbReference>
<dbReference type="EMBL" id="JAUIZM010000031">
    <property type="protein sequence ID" value="KAK1351566.1"/>
    <property type="molecule type" value="Genomic_DNA"/>
</dbReference>
<comment type="caution">
    <text evidence="2">The sequence shown here is derived from an EMBL/GenBank/DDBJ whole genome shotgun (WGS) entry which is preliminary data.</text>
</comment>
<name>A0AAD8GP64_9APIA</name>
<protein>
    <recommendedName>
        <fullName evidence="1">DUF4283 domain-containing protein</fullName>
    </recommendedName>
</protein>
<sequence length="171" mass="19422">MLPDGASDVSPPDEVLKKGNAKFKNCVVGSFPKSTLSFGRVSAFAHKAWRKRGLISVSQKDNFTFIFKFDSDVSKNNVLLQGTWYSDKVPMLVSQWGVNIRSEKVNSIPLWVKFERIPELDRSNLASVIGRPLYTEDLTSKLEASTVLKEYEATFMGYMRNSRRYIWDANA</sequence>
<dbReference type="AlphaFoldDB" id="A0AAD8GP64"/>
<dbReference type="InterPro" id="IPR025558">
    <property type="entry name" value="DUF4283"/>
</dbReference>
<reference evidence="2" key="1">
    <citation type="submission" date="2023-02" db="EMBL/GenBank/DDBJ databases">
        <title>Genome of toxic invasive species Heracleum sosnowskyi carries increased number of genes despite the absence of recent whole-genome duplications.</title>
        <authorList>
            <person name="Schelkunov M."/>
            <person name="Shtratnikova V."/>
            <person name="Makarenko M."/>
            <person name="Klepikova A."/>
            <person name="Omelchenko D."/>
            <person name="Novikova G."/>
            <person name="Obukhova E."/>
            <person name="Bogdanov V."/>
            <person name="Penin A."/>
            <person name="Logacheva M."/>
        </authorList>
    </citation>
    <scope>NUCLEOTIDE SEQUENCE</scope>
    <source>
        <strain evidence="2">Hsosn_3</strain>
        <tissue evidence="2">Leaf</tissue>
    </source>
</reference>
<feature type="domain" description="DUF4283" evidence="1">
    <location>
        <begin position="20"/>
        <end position="97"/>
    </location>
</feature>
<dbReference type="InterPro" id="IPR040256">
    <property type="entry name" value="At4g02000-like"/>
</dbReference>